<dbReference type="RefSeq" id="WP_151421943.1">
    <property type="nucleotide sequence ID" value="NZ_WBJX01000001.1"/>
</dbReference>
<dbReference type="AlphaFoldDB" id="A0A7J5B3Z5"/>
<keyword evidence="7" id="KW-1185">Reference proteome</keyword>
<dbReference type="OrthoDB" id="9802426at2"/>
<dbReference type="InterPro" id="IPR011006">
    <property type="entry name" value="CheY-like_superfamily"/>
</dbReference>
<dbReference type="GO" id="GO:0000976">
    <property type="term" value="F:transcription cis-regulatory region binding"/>
    <property type="evidence" value="ECO:0007669"/>
    <property type="project" value="TreeGrafter"/>
</dbReference>
<dbReference type="Pfam" id="PF00486">
    <property type="entry name" value="Trans_reg_C"/>
    <property type="match status" value="1"/>
</dbReference>
<dbReference type="SUPFAM" id="SSF52172">
    <property type="entry name" value="CheY-like"/>
    <property type="match status" value="1"/>
</dbReference>
<dbReference type="Gene3D" id="1.10.10.10">
    <property type="entry name" value="Winged helix-like DNA-binding domain superfamily/Winged helix DNA-binding domain"/>
    <property type="match status" value="1"/>
</dbReference>
<keyword evidence="2" id="KW-0597">Phosphoprotein</keyword>
<dbReference type="InterPro" id="IPR001867">
    <property type="entry name" value="OmpR/PhoB-type_DNA-bd"/>
</dbReference>
<dbReference type="Pfam" id="PF00072">
    <property type="entry name" value="Response_reg"/>
    <property type="match status" value="1"/>
</dbReference>
<dbReference type="SMART" id="SM00862">
    <property type="entry name" value="Trans_reg_C"/>
    <property type="match status" value="1"/>
</dbReference>
<organism evidence="6 7">
    <name type="scientific">Pseudoclavibacter terrae</name>
    <dbReference type="NCBI Taxonomy" id="1530195"/>
    <lineage>
        <taxon>Bacteria</taxon>
        <taxon>Bacillati</taxon>
        <taxon>Actinomycetota</taxon>
        <taxon>Actinomycetes</taxon>
        <taxon>Micrococcales</taxon>
        <taxon>Microbacteriaceae</taxon>
        <taxon>Pseudoclavibacter</taxon>
    </lineage>
</organism>
<dbReference type="InterPro" id="IPR039420">
    <property type="entry name" value="WalR-like"/>
</dbReference>
<evidence type="ECO:0000256" key="1">
    <source>
        <dbReference type="ARBA" id="ARBA00023125"/>
    </source>
</evidence>
<name>A0A7J5B3Z5_9MICO</name>
<accession>A0A7J5B3Z5</accession>
<dbReference type="InterPro" id="IPR036388">
    <property type="entry name" value="WH-like_DNA-bd_sf"/>
</dbReference>
<dbReference type="InterPro" id="IPR016032">
    <property type="entry name" value="Sig_transdc_resp-reg_C-effctor"/>
</dbReference>
<dbReference type="InterPro" id="IPR001789">
    <property type="entry name" value="Sig_transdc_resp-reg_receiver"/>
</dbReference>
<dbReference type="GO" id="GO:0005829">
    <property type="term" value="C:cytosol"/>
    <property type="evidence" value="ECO:0007669"/>
    <property type="project" value="TreeGrafter"/>
</dbReference>
<dbReference type="SUPFAM" id="SSF46894">
    <property type="entry name" value="C-terminal effector domain of the bipartite response regulators"/>
    <property type="match status" value="1"/>
</dbReference>
<evidence type="ECO:0000313" key="7">
    <source>
        <dbReference type="Proteomes" id="UP000490386"/>
    </source>
</evidence>
<comment type="caution">
    <text evidence="6">The sequence shown here is derived from an EMBL/GenBank/DDBJ whole genome shotgun (WGS) entry which is preliminary data.</text>
</comment>
<sequence length="233" mass="25428">MKILIADDDPQLLRALRITLTAKGYKVLIARNGAEAISVAIDHRPDLYLLDLGMPELDGLEVIEAIRGWSEAPILVVSGRSGAGDKVDALDAGADDYVTKPFSIDELLARIRALSRRVPQAGGEPVVVFGDVSVDLAAKSVVRTVGGELAHVRLTPTEWQVLELLVRNAGRLVTRQMLLTSIWGSEHVNDTGYLRLYLSQLRRKLEPVPSEPRHLLTEAGMGYRLVLQPNAAA</sequence>
<dbReference type="Proteomes" id="UP000490386">
    <property type="component" value="Unassembled WGS sequence"/>
</dbReference>
<keyword evidence="1 3" id="KW-0238">DNA-binding</keyword>
<dbReference type="SMART" id="SM00448">
    <property type="entry name" value="REC"/>
    <property type="match status" value="1"/>
</dbReference>
<feature type="domain" description="Response regulatory" evidence="4">
    <location>
        <begin position="2"/>
        <end position="115"/>
    </location>
</feature>
<evidence type="ECO:0000256" key="3">
    <source>
        <dbReference type="PROSITE-ProRule" id="PRU01091"/>
    </source>
</evidence>
<dbReference type="Gene3D" id="6.10.250.690">
    <property type="match status" value="1"/>
</dbReference>
<dbReference type="PROSITE" id="PS50110">
    <property type="entry name" value="RESPONSE_REGULATORY"/>
    <property type="match status" value="1"/>
</dbReference>
<reference evidence="6 7" key="1">
    <citation type="submission" date="2019-09" db="EMBL/GenBank/DDBJ databases">
        <title>Phylogeny of genus Pseudoclavibacter and closely related genus.</title>
        <authorList>
            <person name="Li Y."/>
        </authorList>
    </citation>
    <scope>NUCLEOTIDE SEQUENCE [LARGE SCALE GENOMIC DNA]</scope>
    <source>
        <strain evidence="6 7">THG-MD12</strain>
    </source>
</reference>
<evidence type="ECO:0000259" key="4">
    <source>
        <dbReference type="PROSITE" id="PS50110"/>
    </source>
</evidence>
<dbReference type="Gene3D" id="3.40.50.2300">
    <property type="match status" value="1"/>
</dbReference>
<proteinExistence type="predicted"/>
<feature type="DNA-binding region" description="OmpR/PhoB-type" evidence="3">
    <location>
        <begin position="124"/>
        <end position="227"/>
    </location>
</feature>
<evidence type="ECO:0000313" key="6">
    <source>
        <dbReference type="EMBL" id="KAB1638892.1"/>
    </source>
</evidence>
<dbReference type="CDD" id="cd00383">
    <property type="entry name" value="trans_reg_C"/>
    <property type="match status" value="1"/>
</dbReference>
<protein>
    <submittedName>
        <fullName evidence="6">Response regulator transcription factor</fullName>
    </submittedName>
</protein>
<dbReference type="PANTHER" id="PTHR48111:SF50">
    <property type="entry name" value="KDP OPERON TRANSCRIPTIONAL REGULATORY PROTEIN KDPE"/>
    <property type="match status" value="1"/>
</dbReference>
<gene>
    <name evidence="6" type="ORF">F8O03_00605</name>
</gene>
<dbReference type="GO" id="GO:0032993">
    <property type="term" value="C:protein-DNA complex"/>
    <property type="evidence" value="ECO:0007669"/>
    <property type="project" value="TreeGrafter"/>
</dbReference>
<dbReference type="EMBL" id="WBJX01000001">
    <property type="protein sequence ID" value="KAB1638892.1"/>
    <property type="molecule type" value="Genomic_DNA"/>
</dbReference>
<dbReference type="GO" id="GO:0006355">
    <property type="term" value="P:regulation of DNA-templated transcription"/>
    <property type="evidence" value="ECO:0007669"/>
    <property type="project" value="InterPro"/>
</dbReference>
<dbReference type="GO" id="GO:0000156">
    <property type="term" value="F:phosphorelay response regulator activity"/>
    <property type="evidence" value="ECO:0007669"/>
    <property type="project" value="TreeGrafter"/>
</dbReference>
<evidence type="ECO:0000259" key="5">
    <source>
        <dbReference type="PROSITE" id="PS51755"/>
    </source>
</evidence>
<dbReference type="PANTHER" id="PTHR48111">
    <property type="entry name" value="REGULATOR OF RPOS"/>
    <property type="match status" value="1"/>
</dbReference>
<feature type="modified residue" description="4-aspartylphosphate" evidence="2">
    <location>
        <position position="51"/>
    </location>
</feature>
<dbReference type="PROSITE" id="PS51755">
    <property type="entry name" value="OMPR_PHOB"/>
    <property type="match status" value="1"/>
</dbReference>
<feature type="domain" description="OmpR/PhoB-type" evidence="5">
    <location>
        <begin position="124"/>
        <end position="227"/>
    </location>
</feature>
<evidence type="ECO:0000256" key="2">
    <source>
        <dbReference type="PROSITE-ProRule" id="PRU00169"/>
    </source>
</evidence>